<feature type="region of interest" description="Disordered" evidence="2">
    <location>
        <begin position="34"/>
        <end position="74"/>
    </location>
</feature>
<dbReference type="Proteomes" id="UP001383192">
    <property type="component" value="Unassembled WGS sequence"/>
</dbReference>
<gene>
    <name evidence="4" type="ORF">VNI00_018091</name>
    <name evidence="3" type="ORF">VNI00_019245</name>
</gene>
<accession>A0AAW0B0J5</accession>
<evidence type="ECO:0000256" key="1">
    <source>
        <dbReference type="SAM" id="Coils"/>
    </source>
</evidence>
<keyword evidence="5" id="KW-1185">Reference proteome</keyword>
<dbReference type="EMBL" id="JAYKXP010000340">
    <property type="protein sequence ID" value="KAK7014803.1"/>
    <property type="molecule type" value="Genomic_DNA"/>
</dbReference>
<proteinExistence type="predicted"/>
<sequence>MNVKRALADVENCPPKRPRRSCCQRVSYVKRDKDNSYYQQDSFEPQTVVKKTGTHGDLSDKEKHQETGEEIEDKRVEVPQLSNETIIILSLRVELARRDETITKLESELSDLTKKLEDAQAGQQVVLAEFSQCNASVKAGEELLATLT</sequence>
<dbReference type="EMBL" id="JAYKXP010000210">
    <property type="protein sequence ID" value="KAK7019378.1"/>
    <property type="molecule type" value="Genomic_DNA"/>
</dbReference>
<evidence type="ECO:0000313" key="5">
    <source>
        <dbReference type="Proteomes" id="UP001383192"/>
    </source>
</evidence>
<protein>
    <submittedName>
        <fullName evidence="4">Uncharacterized protein</fullName>
    </submittedName>
</protein>
<evidence type="ECO:0000313" key="4">
    <source>
        <dbReference type="EMBL" id="KAK7019378.1"/>
    </source>
</evidence>
<dbReference type="AlphaFoldDB" id="A0AAW0B0J5"/>
<evidence type="ECO:0000313" key="3">
    <source>
        <dbReference type="EMBL" id="KAK7014803.1"/>
    </source>
</evidence>
<feature type="compositionally biased region" description="Polar residues" evidence="2">
    <location>
        <begin position="36"/>
        <end position="45"/>
    </location>
</feature>
<reference evidence="4 5" key="1">
    <citation type="submission" date="2024-01" db="EMBL/GenBank/DDBJ databases">
        <title>A draft genome for a cacao thread blight-causing isolate of Paramarasmius palmivorus.</title>
        <authorList>
            <person name="Baruah I.K."/>
            <person name="Bukari Y."/>
            <person name="Amoako-Attah I."/>
            <person name="Meinhardt L.W."/>
            <person name="Bailey B.A."/>
            <person name="Cohen S.P."/>
        </authorList>
    </citation>
    <scope>NUCLEOTIDE SEQUENCE [LARGE SCALE GENOMIC DNA]</scope>
    <source>
        <strain evidence="4 5">GH-12</strain>
    </source>
</reference>
<name>A0AAW0B0J5_9AGAR</name>
<comment type="caution">
    <text evidence="4">The sequence shown here is derived from an EMBL/GenBank/DDBJ whole genome shotgun (WGS) entry which is preliminary data.</text>
</comment>
<feature type="coiled-coil region" evidence="1">
    <location>
        <begin position="95"/>
        <end position="122"/>
    </location>
</feature>
<feature type="compositionally biased region" description="Basic and acidic residues" evidence="2">
    <location>
        <begin position="57"/>
        <end position="74"/>
    </location>
</feature>
<evidence type="ECO:0000256" key="2">
    <source>
        <dbReference type="SAM" id="MobiDB-lite"/>
    </source>
</evidence>
<keyword evidence="1" id="KW-0175">Coiled coil</keyword>
<organism evidence="4 5">
    <name type="scientific">Paramarasmius palmivorus</name>
    <dbReference type="NCBI Taxonomy" id="297713"/>
    <lineage>
        <taxon>Eukaryota</taxon>
        <taxon>Fungi</taxon>
        <taxon>Dikarya</taxon>
        <taxon>Basidiomycota</taxon>
        <taxon>Agaricomycotina</taxon>
        <taxon>Agaricomycetes</taxon>
        <taxon>Agaricomycetidae</taxon>
        <taxon>Agaricales</taxon>
        <taxon>Marasmiineae</taxon>
        <taxon>Marasmiaceae</taxon>
        <taxon>Paramarasmius</taxon>
    </lineage>
</organism>